<dbReference type="EMBL" id="LJFO01000003">
    <property type="protein sequence ID" value="KPG14331.1"/>
    <property type="molecule type" value="Genomic_DNA"/>
</dbReference>
<proteinExistence type="predicted"/>
<sequence length="109" mass="12837">MTITRVYPPLTPEDFETQYDEKHRYMFTEDENGDMYYTYGHDRDDEFVRQLREYCIEVGGCPPDEAEFDSSDIEHRWAVTVEPAPEWRFTWLDVTESTPGAFPISVVGL</sequence>
<evidence type="ECO:0000313" key="2">
    <source>
        <dbReference type="EMBL" id="KPG14331.1"/>
    </source>
</evidence>
<protein>
    <submittedName>
        <fullName evidence="1">Uncharacterized protein</fullName>
    </submittedName>
</protein>
<organism evidence="1 3">
    <name type="scientific">Mycobacteroides immunogenum</name>
    <dbReference type="NCBI Taxonomy" id="83262"/>
    <lineage>
        <taxon>Bacteria</taxon>
        <taxon>Bacillati</taxon>
        <taxon>Actinomycetota</taxon>
        <taxon>Actinomycetes</taxon>
        <taxon>Mycobacteriales</taxon>
        <taxon>Mycobacteriaceae</taxon>
        <taxon>Mycobacteroides</taxon>
    </lineage>
</organism>
<accession>A0A7V8LRC7</accession>
<dbReference type="AlphaFoldDB" id="A0A7V8LRC7"/>
<comment type="caution">
    <text evidence="1">The sequence shown here is derived from an EMBL/GenBank/DDBJ whole genome shotgun (WGS) entry which is preliminary data.</text>
</comment>
<reference evidence="1 3" key="1">
    <citation type="submission" date="2015-09" db="EMBL/GenBank/DDBJ databases">
        <title>Genome Sequences of Mycobacterium immunogenum Isolates, Recuperated from a Chloraminated Drinking Water Distribution System Simulator Subjected to Episodes of Nitrification.</title>
        <authorList>
            <person name="Gomez-Alvarez V."/>
            <person name="Revetta R.P."/>
        </authorList>
    </citation>
    <scope>NUCLEOTIDE SEQUENCE [LARGE SCALE GENOMIC DNA]</scope>
    <source>
        <strain evidence="1 3">H008</strain>
    </source>
</reference>
<evidence type="ECO:0000313" key="3">
    <source>
        <dbReference type="Proteomes" id="UP000037843"/>
    </source>
</evidence>
<dbReference type="Proteomes" id="UP000037843">
    <property type="component" value="Unassembled WGS sequence"/>
</dbReference>
<dbReference type="EMBL" id="LJFO01000003">
    <property type="protein sequence ID" value="KPG14254.1"/>
    <property type="molecule type" value="Genomic_DNA"/>
</dbReference>
<dbReference type="RefSeq" id="WP_054173015.1">
    <property type="nucleotide sequence ID" value="NZ_LJFO01000003.1"/>
</dbReference>
<gene>
    <name evidence="1" type="ORF">AN908_06600</name>
    <name evidence="2" type="ORF">AN908_07120</name>
</gene>
<name>A0A7V8LRC7_9MYCO</name>
<evidence type="ECO:0000313" key="1">
    <source>
        <dbReference type="EMBL" id="KPG14254.1"/>
    </source>
</evidence>